<evidence type="ECO:0000313" key="2">
    <source>
        <dbReference type="EMBL" id="URE39084.1"/>
    </source>
</evidence>
<feature type="region of interest" description="Disordered" evidence="1">
    <location>
        <begin position="1"/>
        <end position="119"/>
    </location>
</feature>
<dbReference type="EMBL" id="CP097510">
    <property type="protein sequence ID" value="URE39084.1"/>
    <property type="molecule type" value="Genomic_DNA"/>
</dbReference>
<sequence length="119" mass="12681">MTRLTLSKLGDGNQRPPPSAATSSDAVRPGGRRVRRRSLRALRLLPPGAALALRQAPTRRSLAGDASSSTPPHPSLTWNSTPPAISCGGRPPSGVFFGDEDRDEGRSFHRWPSSASVPF</sequence>
<proteinExistence type="predicted"/>
<feature type="compositionally biased region" description="Polar residues" evidence="1">
    <location>
        <begin position="66"/>
        <end position="83"/>
    </location>
</feature>
<name>A0A9E7HZH5_9LILI</name>
<evidence type="ECO:0000313" key="3">
    <source>
        <dbReference type="Proteomes" id="UP001055439"/>
    </source>
</evidence>
<dbReference type="Proteomes" id="UP001055439">
    <property type="component" value="Chromosome 8"/>
</dbReference>
<keyword evidence="3" id="KW-1185">Reference proteome</keyword>
<organism evidence="2 3">
    <name type="scientific">Musa troglodytarum</name>
    <name type="common">fe'i banana</name>
    <dbReference type="NCBI Taxonomy" id="320322"/>
    <lineage>
        <taxon>Eukaryota</taxon>
        <taxon>Viridiplantae</taxon>
        <taxon>Streptophyta</taxon>
        <taxon>Embryophyta</taxon>
        <taxon>Tracheophyta</taxon>
        <taxon>Spermatophyta</taxon>
        <taxon>Magnoliopsida</taxon>
        <taxon>Liliopsida</taxon>
        <taxon>Zingiberales</taxon>
        <taxon>Musaceae</taxon>
        <taxon>Musa</taxon>
    </lineage>
</organism>
<feature type="compositionally biased region" description="Low complexity" evidence="1">
    <location>
        <begin position="41"/>
        <end position="54"/>
    </location>
</feature>
<protein>
    <submittedName>
        <fullName evidence="2">Uncharacterized protein</fullName>
    </submittedName>
</protein>
<accession>A0A9E7HZH5</accession>
<feature type="compositionally biased region" description="Basic residues" evidence="1">
    <location>
        <begin position="30"/>
        <end position="40"/>
    </location>
</feature>
<dbReference type="AlphaFoldDB" id="A0A9E7HZH5"/>
<reference evidence="2" key="1">
    <citation type="submission" date="2022-05" db="EMBL/GenBank/DDBJ databases">
        <title>The Musa troglodytarum L. genome provides insights into the mechanism of non-climacteric behaviour and enrichment of carotenoids.</title>
        <authorList>
            <person name="Wang J."/>
        </authorList>
    </citation>
    <scope>NUCLEOTIDE SEQUENCE</scope>
    <source>
        <tissue evidence="2">Leaf</tissue>
    </source>
</reference>
<evidence type="ECO:0000256" key="1">
    <source>
        <dbReference type="SAM" id="MobiDB-lite"/>
    </source>
</evidence>
<gene>
    <name evidence="2" type="ORF">MUK42_15168</name>
</gene>